<dbReference type="InterPro" id="IPR047057">
    <property type="entry name" value="MerR_fam"/>
</dbReference>
<dbReference type="InterPro" id="IPR000551">
    <property type="entry name" value="MerR-type_HTH_dom"/>
</dbReference>
<sequence length="418" mass="49546">MVKIGEFAKNNNVSIDTVRHYMDIGLIIPEKRTGQYQFDNKCYEDIQDIIYLKDLEFTLNEIKKIFQFKRLGKLSALQNNQYYKRLFEGKYEIEKKINQYQKAKQKLKNEMIRLHHSEDHNYIPIGIPFSALSLFECKKCCTELSISNGDIQSNQILNGTLHCECEEQYIIKDGILFSSDTVEHSNHLQKQDQVMDNFNHFLTDYIKETDDKFINNLFKTIDLTFKKIDMDDLENKTMLHLGTGLGFSLRHIYDSLPNKTLYIAVDHDYERHQVLKSILETYDIRKNILFICSDFLNIPIKNKSIDYLIDTGTSTYNSNHESFLLKEIQHYLKNKSYLVGSYIYYSNFHVQNNTIEEPFRKYFQIKNIKEEINKLNYDPIFDESIIYSDKTPGKYEIHIFEGEKVFNYMYIGKKLGSR</sequence>
<dbReference type="Gene3D" id="1.10.1660.10">
    <property type="match status" value="1"/>
</dbReference>
<proteinExistence type="predicted"/>
<name>A0A6N9PXC7_9BACL</name>
<dbReference type="InterPro" id="IPR029063">
    <property type="entry name" value="SAM-dependent_MTases_sf"/>
</dbReference>
<dbReference type="PROSITE" id="PS50937">
    <property type="entry name" value="HTH_MERR_2"/>
    <property type="match status" value="1"/>
</dbReference>
<evidence type="ECO:0000256" key="1">
    <source>
        <dbReference type="ARBA" id="ARBA00023125"/>
    </source>
</evidence>
<reference evidence="4 5" key="1">
    <citation type="submission" date="2019-01" db="EMBL/GenBank/DDBJ databases">
        <title>Chengkuizengella sp. nov., isolated from deep-sea sediment of East Pacific Ocean.</title>
        <authorList>
            <person name="Yang J."/>
            <person name="Lai Q."/>
            <person name="Shao Z."/>
        </authorList>
    </citation>
    <scope>NUCLEOTIDE SEQUENCE [LARGE SCALE GENOMIC DNA]</scope>
    <source>
        <strain evidence="4 5">YPA3-1-1</strain>
    </source>
</reference>
<accession>A0A6N9PXC7</accession>
<evidence type="ECO:0000313" key="4">
    <source>
        <dbReference type="EMBL" id="NBI27472.1"/>
    </source>
</evidence>
<keyword evidence="5" id="KW-1185">Reference proteome</keyword>
<dbReference type="GO" id="GO:0003677">
    <property type="term" value="F:DNA binding"/>
    <property type="evidence" value="ECO:0007669"/>
    <property type="project" value="UniProtKB-KW"/>
</dbReference>
<dbReference type="EMBL" id="SIJB01000001">
    <property type="protein sequence ID" value="NBI27472.1"/>
    <property type="molecule type" value="Genomic_DNA"/>
</dbReference>
<evidence type="ECO:0000256" key="2">
    <source>
        <dbReference type="SAM" id="Coils"/>
    </source>
</evidence>
<dbReference type="Gene3D" id="3.40.50.150">
    <property type="entry name" value="Vaccinia Virus protein VP39"/>
    <property type="match status" value="1"/>
</dbReference>
<dbReference type="AlphaFoldDB" id="A0A6N9PXC7"/>
<feature type="coiled-coil region" evidence="2">
    <location>
        <begin position="90"/>
        <end position="117"/>
    </location>
</feature>
<dbReference type="InterPro" id="IPR009061">
    <property type="entry name" value="DNA-bd_dom_put_sf"/>
</dbReference>
<comment type="caution">
    <text evidence="4">The sequence shown here is derived from an EMBL/GenBank/DDBJ whole genome shotgun (WGS) entry which is preliminary data.</text>
</comment>
<evidence type="ECO:0000313" key="5">
    <source>
        <dbReference type="Proteomes" id="UP000448943"/>
    </source>
</evidence>
<protein>
    <submittedName>
        <fullName evidence="4">MerR family transcriptional regulator</fullName>
    </submittedName>
</protein>
<dbReference type="Pfam" id="PF13411">
    <property type="entry name" value="MerR_1"/>
    <property type="match status" value="1"/>
</dbReference>
<dbReference type="Proteomes" id="UP000448943">
    <property type="component" value="Unassembled WGS sequence"/>
</dbReference>
<dbReference type="SMART" id="SM00422">
    <property type="entry name" value="HTH_MERR"/>
    <property type="match status" value="1"/>
</dbReference>
<dbReference type="PANTHER" id="PTHR30204:SF96">
    <property type="entry name" value="CHROMOSOME-ANCHORING PROTEIN RACA"/>
    <property type="match status" value="1"/>
</dbReference>
<evidence type="ECO:0000259" key="3">
    <source>
        <dbReference type="PROSITE" id="PS50937"/>
    </source>
</evidence>
<feature type="domain" description="HTH merR-type" evidence="3">
    <location>
        <begin position="1"/>
        <end position="68"/>
    </location>
</feature>
<dbReference type="SUPFAM" id="SSF46955">
    <property type="entry name" value="Putative DNA-binding domain"/>
    <property type="match status" value="1"/>
</dbReference>
<dbReference type="GO" id="GO:0003700">
    <property type="term" value="F:DNA-binding transcription factor activity"/>
    <property type="evidence" value="ECO:0007669"/>
    <property type="project" value="InterPro"/>
</dbReference>
<dbReference type="PANTHER" id="PTHR30204">
    <property type="entry name" value="REDOX-CYCLING DRUG-SENSING TRANSCRIPTIONAL ACTIVATOR SOXR"/>
    <property type="match status" value="1"/>
</dbReference>
<organism evidence="4 5">
    <name type="scientific">Chengkuizengella marina</name>
    <dbReference type="NCBI Taxonomy" id="2507566"/>
    <lineage>
        <taxon>Bacteria</taxon>
        <taxon>Bacillati</taxon>
        <taxon>Bacillota</taxon>
        <taxon>Bacilli</taxon>
        <taxon>Bacillales</taxon>
        <taxon>Paenibacillaceae</taxon>
        <taxon>Chengkuizengella</taxon>
    </lineage>
</organism>
<keyword evidence="1" id="KW-0238">DNA-binding</keyword>
<dbReference type="SUPFAM" id="SSF53335">
    <property type="entry name" value="S-adenosyl-L-methionine-dependent methyltransferases"/>
    <property type="match status" value="1"/>
</dbReference>
<keyword evidence="2" id="KW-0175">Coiled coil</keyword>
<gene>
    <name evidence="4" type="ORF">ERL59_00620</name>
</gene>